<sequence length="209" mass="23792">MSKEDSSALTPSDSTEPPKPAVFSANDAALDTKDDEPKQITPNPKKRSLQQVDENNQVDNKTNDQTEDKDDKPKNITSENSTNDIIAEETGEKAKKRKRGHKHKHRHRRSKYRNETQDQIKEDDDDQDENGLKDEDYEKLVIEDDLNTVEDDLSEIDPSNIITGARTRGKVIDFTKTAEKLGGLKKFADANDENDNDYDDPDDEDFKEN</sequence>
<gene>
    <name evidence="10" type="ORF">ASCRUDRAFT_72103</name>
</gene>
<evidence type="ECO:0000256" key="8">
    <source>
        <dbReference type="SAM" id="MobiDB-lite"/>
    </source>
</evidence>
<feature type="compositionally biased region" description="Basic residues" evidence="8">
    <location>
        <begin position="94"/>
        <end position="111"/>
    </location>
</feature>
<dbReference type="EMBL" id="KV454488">
    <property type="protein sequence ID" value="ODV59024.1"/>
    <property type="molecule type" value="Genomic_DNA"/>
</dbReference>
<evidence type="ECO:0000313" key="11">
    <source>
        <dbReference type="Proteomes" id="UP000095038"/>
    </source>
</evidence>
<feature type="compositionally biased region" description="Polar residues" evidence="8">
    <location>
        <begin position="49"/>
        <end position="60"/>
    </location>
</feature>
<evidence type="ECO:0000256" key="1">
    <source>
        <dbReference type="ARBA" id="ARBA00002212"/>
    </source>
</evidence>
<keyword evidence="7" id="KW-0539">Nucleus</keyword>
<dbReference type="InterPro" id="IPR019098">
    <property type="entry name" value="Histone_chaperone_domain_CHZ"/>
</dbReference>
<reference evidence="11" key="1">
    <citation type="submission" date="2016-05" db="EMBL/GenBank/DDBJ databases">
        <title>Comparative genomics of biotechnologically important yeasts.</title>
        <authorList>
            <consortium name="DOE Joint Genome Institute"/>
            <person name="Riley R."/>
            <person name="Haridas S."/>
            <person name="Wolfe K.H."/>
            <person name="Lopes M.R."/>
            <person name="Hittinger C.T."/>
            <person name="Goker M."/>
            <person name="Salamov A."/>
            <person name="Wisecaver J."/>
            <person name="Long T.M."/>
            <person name="Aerts A.L."/>
            <person name="Barry K."/>
            <person name="Choi C."/>
            <person name="Clum A."/>
            <person name="Coughlan A.Y."/>
            <person name="Deshpande S."/>
            <person name="Douglass A.P."/>
            <person name="Hanson S.J."/>
            <person name="Klenk H.-P."/>
            <person name="Labutti K."/>
            <person name="Lapidus A."/>
            <person name="Lindquist E."/>
            <person name="Lipzen A."/>
            <person name="Meier-Kolthoff J.P."/>
            <person name="Ohm R.A."/>
            <person name="Otillar R.P."/>
            <person name="Pangilinan J."/>
            <person name="Peng Y."/>
            <person name="Rokas A."/>
            <person name="Rosa C.A."/>
            <person name="Scheuner C."/>
            <person name="Sibirny A.A."/>
            <person name="Slot J.C."/>
            <person name="Stielow J.B."/>
            <person name="Sun H."/>
            <person name="Kurtzman C.P."/>
            <person name="Blackwell M."/>
            <person name="Grigoriev I.V."/>
            <person name="Jeffries T.W."/>
        </authorList>
    </citation>
    <scope>NUCLEOTIDE SEQUENCE [LARGE SCALE GENOMIC DNA]</scope>
    <source>
        <strain evidence="11">DSM 1968</strain>
    </source>
</reference>
<accession>A0A1D2VBF3</accession>
<proteinExistence type="inferred from homology"/>
<evidence type="ECO:0000256" key="3">
    <source>
        <dbReference type="ARBA" id="ARBA00008057"/>
    </source>
</evidence>
<dbReference type="SMART" id="SM01082">
    <property type="entry name" value="CHZ"/>
    <property type="match status" value="1"/>
</dbReference>
<feature type="region of interest" description="Disordered" evidence="8">
    <location>
        <begin position="185"/>
        <end position="209"/>
    </location>
</feature>
<keyword evidence="6" id="KW-0143">Chaperone</keyword>
<organism evidence="10 11">
    <name type="scientific">Ascoidea rubescens DSM 1968</name>
    <dbReference type="NCBI Taxonomy" id="1344418"/>
    <lineage>
        <taxon>Eukaryota</taxon>
        <taxon>Fungi</taxon>
        <taxon>Dikarya</taxon>
        <taxon>Ascomycota</taxon>
        <taxon>Saccharomycotina</taxon>
        <taxon>Saccharomycetes</taxon>
        <taxon>Ascoideaceae</taxon>
        <taxon>Ascoidea</taxon>
    </lineage>
</organism>
<feature type="compositionally biased region" description="Acidic residues" evidence="8">
    <location>
        <begin position="190"/>
        <end position="209"/>
    </location>
</feature>
<evidence type="ECO:0000256" key="6">
    <source>
        <dbReference type="ARBA" id="ARBA00023186"/>
    </source>
</evidence>
<dbReference type="OrthoDB" id="3998120at2759"/>
<name>A0A1D2VBF3_9ASCO</name>
<comment type="similarity">
    <text evidence="3">Belongs to the CHZ1 family.</text>
</comment>
<dbReference type="GO" id="GO:0005634">
    <property type="term" value="C:nucleus"/>
    <property type="evidence" value="ECO:0007669"/>
    <property type="project" value="UniProtKB-SubCell"/>
</dbReference>
<feature type="compositionally biased region" description="Polar residues" evidence="8">
    <location>
        <begin position="75"/>
        <end position="84"/>
    </location>
</feature>
<keyword evidence="11" id="KW-1185">Reference proteome</keyword>
<dbReference type="GeneID" id="30965664"/>
<dbReference type="Pfam" id="PF09649">
    <property type="entry name" value="CHZ"/>
    <property type="match status" value="1"/>
</dbReference>
<evidence type="ECO:0000256" key="2">
    <source>
        <dbReference type="ARBA" id="ARBA00004123"/>
    </source>
</evidence>
<evidence type="ECO:0000313" key="10">
    <source>
        <dbReference type="EMBL" id="ODV59024.1"/>
    </source>
</evidence>
<evidence type="ECO:0000259" key="9">
    <source>
        <dbReference type="SMART" id="SM01082"/>
    </source>
</evidence>
<dbReference type="AlphaFoldDB" id="A0A1D2VBF3"/>
<feature type="compositionally biased region" description="Basic and acidic residues" evidence="8">
    <location>
        <begin position="130"/>
        <end position="141"/>
    </location>
</feature>
<dbReference type="RefSeq" id="XP_020045331.1">
    <property type="nucleotide sequence ID" value="XM_020192028.1"/>
</dbReference>
<comment type="subcellular location">
    <subcellularLocation>
        <location evidence="2">Nucleus</location>
    </subcellularLocation>
</comment>
<dbReference type="InParanoid" id="A0A1D2VBF3"/>
<feature type="region of interest" description="Disordered" evidence="8">
    <location>
        <begin position="1"/>
        <end position="141"/>
    </location>
</feature>
<feature type="domain" description="Histone chaperone" evidence="9">
    <location>
        <begin position="147"/>
        <end position="183"/>
    </location>
</feature>
<evidence type="ECO:0000256" key="7">
    <source>
        <dbReference type="ARBA" id="ARBA00023242"/>
    </source>
</evidence>
<evidence type="ECO:0000256" key="4">
    <source>
        <dbReference type="ARBA" id="ARBA00018732"/>
    </source>
</evidence>
<protein>
    <recommendedName>
        <fullName evidence="5">Histone H2A.Z-specific chaperone CHZ1</fullName>
    </recommendedName>
    <alternativeName>
        <fullName evidence="4">Histone H2A.Z-specific chaperone chz1</fullName>
    </alternativeName>
</protein>
<feature type="compositionally biased region" description="Basic and acidic residues" evidence="8">
    <location>
        <begin position="61"/>
        <end position="74"/>
    </location>
</feature>
<evidence type="ECO:0000256" key="5">
    <source>
        <dbReference type="ARBA" id="ARBA00019831"/>
    </source>
</evidence>
<dbReference type="Proteomes" id="UP000095038">
    <property type="component" value="Unassembled WGS sequence"/>
</dbReference>
<comment type="function">
    <text evidence="1">Forms a chaperone-bound H2A.Z-H2B complex that acts as a source for SWR1 complex-dependent H2A to H2A.Z histone replacement in chromatin.</text>
</comment>